<dbReference type="OrthoDB" id="190265at2759"/>
<reference evidence="1" key="1">
    <citation type="submission" date="2022-03" db="EMBL/GenBank/DDBJ databases">
        <authorList>
            <person name="Lindestad O."/>
        </authorList>
    </citation>
    <scope>NUCLEOTIDE SEQUENCE</scope>
</reference>
<sequence>MGDVSEDVSIITTLDRQQAELVIAVNGIRSMEDAAVRHPLYSLSRLVRHPREEQGGDNCILICLINEFTYNKTVTGRFLYI</sequence>
<organism evidence="1 2">
    <name type="scientific">Pararge aegeria aegeria</name>
    <dbReference type="NCBI Taxonomy" id="348720"/>
    <lineage>
        <taxon>Eukaryota</taxon>
        <taxon>Metazoa</taxon>
        <taxon>Ecdysozoa</taxon>
        <taxon>Arthropoda</taxon>
        <taxon>Hexapoda</taxon>
        <taxon>Insecta</taxon>
        <taxon>Pterygota</taxon>
        <taxon>Neoptera</taxon>
        <taxon>Endopterygota</taxon>
        <taxon>Lepidoptera</taxon>
        <taxon>Glossata</taxon>
        <taxon>Ditrysia</taxon>
        <taxon>Papilionoidea</taxon>
        <taxon>Nymphalidae</taxon>
        <taxon>Satyrinae</taxon>
        <taxon>Satyrini</taxon>
        <taxon>Parargina</taxon>
        <taxon>Pararge</taxon>
    </lineage>
</organism>
<protein>
    <submittedName>
        <fullName evidence="1">Jg8328 protein</fullName>
    </submittedName>
</protein>
<accession>A0A8S4SEF2</accession>
<dbReference type="AlphaFoldDB" id="A0A8S4SEF2"/>
<evidence type="ECO:0000313" key="2">
    <source>
        <dbReference type="Proteomes" id="UP000838756"/>
    </source>
</evidence>
<comment type="caution">
    <text evidence="1">The sequence shown here is derived from an EMBL/GenBank/DDBJ whole genome shotgun (WGS) entry which is preliminary data.</text>
</comment>
<dbReference type="EMBL" id="CAKXAJ010026346">
    <property type="protein sequence ID" value="CAH2267064.1"/>
    <property type="molecule type" value="Genomic_DNA"/>
</dbReference>
<name>A0A8S4SEF2_9NEOP</name>
<evidence type="ECO:0000313" key="1">
    <source>
        <dbReference type="EMBL" id="CAH2267064.1"/>
    </source>
</evidence>
<gene>
    <name evidence="1" type="primary">jg8328</name>
    <name evidence="1" type="ORF">PAEG_LOCUS25644</name>
</gene>
<proteinExistence type="predicted"/>
<keyword evidence="2" id="KW-1185">Reference proteome</keyword>
<dbReference type="Proteomes" id="UP000838756">
    <property type="component" value="Unassembled WGS sequence"/>
</dbReference>